<feature type="transmembrane region" description="Helical" evidence="1">
    <location>
        <begin position="209"/>
        <end position="227"/>
    </location>
</feature>
<feature type="transmembrane region" description="Helical" evidence="1">
    <location>
        <begin position="342"/>
        <end position="366"/>
    </location>
</feature>
<keyword evidence="1" id="KW-0812">Transmembrane</keyword>
<evidence type="ECO:0000256" key="1">
    <source>
        <dbReference type="SAM" id="Phobius"/>
    </source>
</evidence>
<feature type="chain" id="PRO_5007852627" evidence="2">
    <location>
        <begin position="27"/>
        <end position="638"/>
    </location>
</feature>
<sequence>MNFKTGPRRIVLVWWLLTVVVIVIHGQMDRQFPSQRYYESSDPQEREVDEFDQYNENVFNEKYDIPFGPRPQRPSSYGMDQISRMGEDFRLRMQNLRSMISSYTRSSYGGESSSSGDYEGCCDKLDFHTVVPGFVLVAVSYLLLFLLNATVTSGRRRRMVTTSEEEQQSKSVLDKLSPSECWSSKKIKNRQKQTFSSPGFLKNTKMKKLVIFLAALLCSLAIISHTGPQNGVVEAAETGHQPEDKNSIHSAEVETYIDDELESERQLKRMLSYVTPLMEILRRNPTSSEESSARSVRKNKRKYYDLSYNDFDYDRNSFDRDSFDRNGYGGGGGYCCQQKDDLLPLLALLGLAGLLLYLIVIASTTTPAPAVRFRKRSAEENEDEGNWILTDDENIVAQLRRSTWTEASGDHRWRNYRQPSDRLDSERELEVMLRQTKPLMSILRRRESEVGQPISRNGGYGGGYGGGGCCGNNFDILGLLSLLSSALLYLLFFSYIATTTSANNGNNGNGNGGGRRKRYSPETVSDLTVDNWIGNPPIQYSVLLDGPAWLSMVHELWEQDAALENTVCTQETLCRMNRLAMAAPGQAGWAVSLSSLPLSYLLHTRHTGGFSSYMDAALMGRSGANCTELYASCPRLSY</sequence>
<accession>A0A164QPP4</accession>
<dbReference type="AlphaFoldDB" id="A0A164QPP4"/>
<dbReference type="PANTHER" id="PTHR41158:SF2">
    <property type="entry name" value="AGAP010294-PA"/>
    <property type="match status" value="1"/>
</dbReference>
<evidence type="ECO:0000313" key="3">
    <source>
        <dbReference type="EMBL" id="KZS07943.1"/>
    </source>
</evidence>
<evidence type="ECO:0000256" key="2">
    <source>
        <dbReference type="SAM" id="SignalP"/>
    </source>
</evidence>
<organism evidence="3 4">
    <name type="scientific">Daphnia magna</name>
    <dbReference type="NCBI Taxonomy" id="35525"/>
    <lineage>
        <taxon>Eukaryota</taxon>
        <taxon>Metazoa</taxon>
        <taxon>Ecdysozoa</taxon>
        <taxon>Arthropoda</taxon>
        <taxon>Crustacea</taxon>
        <taxon>Branchiopoda</taxon>
        <taxon>Diplostraca</taxon>
        <taxon>Cladocera</taxon>
        <taxon>Anomopoda</taxon>
        <taxon>Daphniidae</taxon>
        <taxon>Daphnia</taxon>
    </lineage>
</organism>
<keyword evidence="1" id="KW-0472">Membrane</keyword>
<proteinExistence type="predicted"/>
<dbReference type="EMBL" id="LRGB01002384">
    <property type="protein sequence ID" value="KZS07943.1"/>
    <property type="molecule type" value="Genomic_DNA"/>
</dbReference>
<feature type="signal peptide" evidence="2">
    <location>
        <begin position="1"/>
        <end position="26"/>
    </location>
</feature>
<protein>
    <submittedName>
        <fullName evidence="3">Uncharacterized protein</fullName>
    </submittedName>
</protein>
<keyword evidence="1" id="KW-1133">Transmembrane helix</keyword>
<keyword evidence="2" id="KW-0732">Signal</keyword>
<reference evidence="3 4" key="1">
    <citation type="submission" date="2016-03" db="EMBL/GenBank/DDBJ databases">
        <title>EvidentialGene: Evidence-directed Construction of Genes on Genomes.</title>
        <authorList>
            <person name="Gilbert D.G."/>
            <person name="Choi J.-H."/>
            <person name="Mockaitis K."/>
            <person name="Colbourne J."/>
            <person name="Pfrender M."/>
        </authorList>
    </citation>
    <scope>NUCLEOTIDE SEQUENCE [LARGE SCALE GENOMIC DNA]</scope>
    <source>
        <strain evidence="3 4">Xinb3</strain>
        <tissue evidence="3">Complete organism</tissue>
    </source>
</reference>
<dbReference type="PANTHER" id="PTHR41158">
    <property type="entry name" value="AGAP010294-PA"/>
    <property type="match status" value="1"/>
</dbReference>
<dbReference type="Proteomes" id="UP000076858">
    <property type="component" value="Unassembled WGS sequence"/>
</dbReference>
<gene>
    <name evidence="3" type="ORF">APZ42_028332</name>
</gene>
<dbReference type="OrthoDB" id="6379656at2759"/>
<name>A0A164QPP4_9CRUS</name>
<feature type="transmembrane region" description="Helical" evidence="1">
    <location>
        <begin position="476"/>
        <end position="497"/>
    </location>
</feature>
<feature type="transmembrane region" description="Helical" evidence="1">
    <location>
        <begin position="130"/>
        <end position="149"/>
    </location>
</feature>
<evidence type="ECO:0000313" key="4">
    <source>
        <dbReference type="Proteomes" id="UP000076858"/>
    </source>
</evidence>
<keyword evidence="4" id="KW-1185">Reference proteome</keyword>
<comment type="caution">
    <text evidence="3">The sequence shown here is derived from an EMBL/GenBank/DDBJ whole genome shotgun (WGS) entry which is preliminary data.</text>
</comment>